<organism evidence="1 2">
    <name type="scientific">Mycobacterium riyadhense</name>
    <dbReference type="NCBI Taxonomy" id="486698"/>
    <lineage>
        <taxon>Bacteria</taxon>
        <taxon>Bacillati</taxon>
        <taxon>Actinomycetota</taxon>
        <taxon>Actinomycetes</taxon>
        <taxon>Mycobacteriales</taxon>
        <taxon>Mycobacteriaceae</taxon>
        <taxon>Mycobacterium</taxon>
    </lineage>
</organism>
<name>A0A1X2CRK6_9MYCO</name>
<reference evidence="1 2" key="1">
    <citation type="submission" date="2016-01" db="EMBL/GenBank/DDBJ databases">
        <title>The new phylogeny of the genus Mycobacterium.</title>
        <authorList>
            <person name="Tarcisio F."/>
            <person name="Conor M."/>
            <person name="Antonella G."/>
            <person name="Elisabetta G."/>
            <person name="Giulia F.S."/>
            <person name="Sara T."/>
            <person name="Anna F."/>
            <person name="Clotilde B."/>
            <person name="Roberto B."/>
            <person name="Veronica D.S."/>
            <person name="Fabio R."/>
            <person name="Monica P."/>
            <person name="Olivier J."/>
            <person name="Enrico T."/>
            <person name="Nicola S."/>
        </authorList>
    </citation>
    <scope>NUCLEOTIDE SEQUENCE [LARGE SCALE GENOMIC DNA]</scope>
    <source>
        <strain evidence="1 2">DSM 45176</strain>
    </source>
</reference>
<gene>
    <name evidence="1" type="ORF">AWC22_19490</name>
</gene>
<accession>A0A1X2CRK6</accession>
<evidence type="ECO:0000313" key="2">
    <source>
        <dbReference type="Proteomes" id="UP000193087"/>
    </source>
</evidence>
<protein>
    <submittedName>
        <fullName evidence="1">Uncharacterized protein</fullName>
    </submittedName>
</protein>
<dbReference type="Proteomes" id="UP000193087">
    <property type="component" value="Unassembled WGS sequence"/>
</dbReference>
<proteinExistence type="predicted"/>
<keyword evidence="2" id="KW-1185">Reference proteome</keyword>
<evidence type="ECO:0000313" key="1">
    <source>
        <dbReference type="EMBL" id="ORW78598.1"/>
    </source>
</evidence>
<sequence>MWLLTIVRDWPARRRLNNAVAADAENQMLARKELLDIMIRGARTGELPLSRALISDLLTIDVANAMKALGDSRIRLRELGAGDNESDQS</sequence>
<comment type="caution">
    <text evidence="1">The sequence shown here is derived from an EMBL/GenBank/DDBJ whole genome shotgun (WGS) entry which is preliminary data.</text>
</comment>
<dbReference type="STRING" id="486698.AWC22_19490"/>
<dbReference type="EMBL" id="LQPQ01000080">
    <property type="protein sequence ID" value="ORW78598.1"/>
    <property type="molecule type" value="Genomic_DNA"/>
</dbReference>
<dbReference type="AlphaFoldDB" id="A0A1X2CRK6"/>